<dbReference type="Gene3D" id="1.10.287.1060">
    <property type="entry name" value="ESAT-6-like"/>
    <property type="match status" value="1"/>
</dbReference>
<protein>
    <recommendedName>
        <fullName evidence="1">ESAT-6-like protein</fullName>
    </recommendedName>
</protein>
<reference evidence="2" key="1">
    <citation type="submission" date="2020-07" db="EMBL/GenBank/DDBJ databases">
        <authorList>
            <person name="Pettersson B.M.F."/>
            <person name="Behra P.R.K."/>
            <person name="Ramesh M."/>
            <person name="Das S."/>
            <person name="Dasgupta S."/>
            <person name="Kirsebom L.A."/>
        </authorList>
    </citation>
    <scope>NUCLEOTIDE SEQUENCE</scope>
    <source>
        <strain evidence="2">DSM 44838</strain>
    </source>
</reference>
<dbReference type="AlphaFoldDB" id="A0A9X2YZ85"/>
<sequence>MSEQVWNFAQIEAAAGEVQGYGSAVHGLLDEGTASLGRLQAAWQGTGQASYEAVQMRWNNASTELNAALQNLATTISEAGMTMQGTDQHVAGSFGG</sequence>
<evidence type="ECO:0000313" key="3">
    <source>
        <dbReference type="Proteomes" id="UP001141629"/>
    </source>
</evidence>
<dbReference type="Pfam" id="PF06013">
    <property type="entry name" value="WXG100"/>
    <property type="match status" value="1"/>
</dbReference>
<dbReference type="InterPro" id="IPR010310">
    <property type="entry name" value="T7SS_ESAT-6-like"/>
</dbReference>
<evidence type="ECO:0000256" key="1">
    <source>
        <dbReference type="RuleBase" id="RU362001"/>
    </source>
</evidence>
<keyword evidence="3" id="KW-1185">Reference proteome</keyword>
<name>A0A9X2YZ85_9MYCO</name>
<comment type="similarity">
    <text evidence="1">Belongs to the WXG100 family.</text>
</comment>
<dbReference type="SUPFAM" id="SSF140453">
    <property type="entry name" value="EsxAB dimer-like"/>
    <property type="match status" value="1"/>
</dbReference>
<accession>A0A9X2YZ85</accession>
<dbReference type="EMBL" id="JACKVK010000005">
    <property type="protein sequence ID" value="MCV7420764.1"/>
    <property type="molecule type" value="Genomic_DNA"/>
</dbReference>
<organism evidence="2 3">
    <name type="scientific">Mycobacterium yunnanensis</name>
    <dbReference type="NCBI Taxonomy" id="368477"/>
    <lineage>
        <taxon>Bacteria</taxon>
        <taxon>Bacillati</taxon>
        <taxon>Actinomycetota</taxon>
        <taxon>Actinomycetes</taxon>
        <taxon>Mycobacteriales</taxon>
        <taxon>Mycobacteriaceae</taxon>
        <taxon>Mycobacterium</taxon>
    </lineage>
</organism>
<dbReference type="InterPro" id="IPR036689">
    <property type="entry name" value="ESAT-6-like_sf"/>
</dbReference>
<dbReference type="RefSeq" id="WP_263995536.1">
    <property type="nucleotide sequence ID" value="NZ_JACKVK010000005.1"/>
</dbReference>
<dbReference type="NCBIfam" id="TIGR03930">
    <property type="entry name" value="WXG100_ESAT6"/>
    <property type="match status" value="1"/>
</dbReference>
<reference evidence="2" key="2">
    <citation type="journal article" date="2022" name="BMC Genomics">
        <title>Comparative genome analysis of mycobacteria focusing on tRNA and non-coding RNA.</title>
        <authorList>
            <person name="Behra P.R.K."/>
            <person name="Pettersson B.M.F."/>
            <person name="Ramesh M."/>
            <person name="Das S."/>
            <person name="Dasgupta S."/>
            <person name="Kirsebom L.A."/>
        </authorList>
    </citation>
    <scope>NUCLEOTIDE SEQUENCE</scope>
    <source>
        <strain evidence="2">DSM 44838</strain>
    </source>
</reference>
<comment type="caution">
    <text evidence="2">The sequence shown here is derived from an EMBL/GenBank/DDBJ whole genome shotgun (WGS) entry which is preliminary data.</text>
</comment>
<gene>
    <name evidence="2" type="ORF">H7K45_09465</name>
</gene>
<dbReference type="Proteomes" id="UP001141629">
    <property type="component" value="Unassembled WGS sequence"/>
</dbReference>
<evidence type="ECO:0000313" key="2">
    <source>
        <dbReference type="EMBL" id="MCV7420764.1"/>
    </source>
</evidence>
<proteinExistence type="inferred from homology"/>